<accession>A0A8X6XW92</accession>
<protein>
    <submittedName>
        <fullName evidence="1">Uncharacterized protein</fullName>
    </submittedName>
</protein>
<dbReference type="EMBL" id="BMAV01013626">
    <property type="protein sequence ID" value="GFY61403.1"/>
    <property type="molecule type" value="Genomic_DNA"/>
</dbReference>
<dbReference type="AlphaFoldDB" id="A0A8X6XW92"/>
<gene>
    <name evidence="1" type="ORF">TNIN_105771</name>
</gene>
<dbReference type="Proteomes" id="UP000886998">
    <property type="component" value="Unassembled WGS sequence"/>
</dbReference>
<proteinExistence type="predicted"/>
<organism evidence="1 2">
    <name type="scientific">Trichonephila inaurata madagascariensis</name>
    <dbReference type="NCBI Taxonomy" id="2747483"/>
    <lineage>
        <taxon>Eukaryota</taxon>
        <taxon>Metazoa</taxon>
        <taxon>Ecdysozoa</taxon>
        <taxon>Arthropoda</taxon>
        <taxon>Chelicerata</taxon>
        <taxon>Arachnida</taxon>
        <taxon>Araneae</taxon>
        <taxon>Araneomorphae</taxon>
        <taxon>Entelegynae</taxon>
        <taxon>Araneoidea</taxon>
        <taxon>Nephilidae</taxon>
        <taxon>Trichonephila</taxon>
        <taxon>Trichonephila inaurata</taxon>
    </lineage>
</organism>
<reference evidence="1" key="1">
    <citation type="submission" date="2020-08" db="EMBL/GenBank/DDBJ databases">
        <title>Multicomponent nature underlies the extraordinary mechanical properties of spider dragline silk.</title>
        <authorList>
            <person name="Kono N."/>
            <person name="Nakamura H."/>
            <person name="Mori M."/>
            <person name="Yoshida Y."/>
            <person name="Ohtoshi R."/>
            <person name="Malay A.D."/>
            <person name="Moran D.A.P."/>
            <person name="Tomita M."/>
            <person name="Numata K."/>
            <person name="Arakawa K."/>
        </authorList>
    </citation>
    <scope>NUCLEOTIDE SEQUENCE</scope>
</reference>
<keyword evidence="2" id="KW-1185">Reference proteome</keyword>
<name>A0A8X6XW92_9ARAC</name>
<sequence>MPFEPKIYRKTFLSQRTSERPVIQVTIGMMEQVSRSSKPHSTDITTMRITMKFVSGTSKPHSTDFTTMRMVRNVIGD</sequence>
<evidence type="ECO:0000313" key="1">
    <source>
        <dbReference type="EMBL" id="GFY61403.1"/>
    </source>
</evidence>
<evidence type="ECO:0000313" key="2">
    <source>
        <dbReference type="Proteomes" id="UP000886998"/>
    </source>
</evidence>
<comment type="caution">
    <text evidence="1">The sequence shown here is derived from an EMBL/GenBank/DDBJ whole genome shotgun (WGS) entry which is preliminary data.</text>
</comment>